<dbReference type="InterPro" id="IPR002155">
    <property type="entry name" value="Thiolase"/>
</dbReference>
<dbReference type="NCBIfam" id="TIGR01930">
    <property type="entry name" value="AcCoA-C-Actrans"/>
    <property type="match status" value="1"/>
</dbReference>
<dbReference type="PANTHER" id="PTHR18919">
    <property type="entry name" value="ACETYL-COA C-ACYLTRANSFERASE"/>
    <property type="match status" value="1"/>
</dbReference>
<evidence type="ECO:0000256" key="2">
    <source>
        <dbReference type="ARBA" id="ARBA00010982"/>
    </source>
</evidence>
<feature type="active site" description="Proton acceptor" evidence="5">
    <location>
        <position position="380"/>
    </location>
</feature>
<dbReference type="InterPro" id="IPR020616">
    <property type="entry name" value="Thiolase_N"/>
</dbReference>
<evidence type="ECO:0000313" key="10">
    <source>
        <dbReference type="EMBL" id="JAQ17076.1"/>
    </source>
</evidence>
<proteinExistence type="inferred from homology"/>
<dbReference type="PROSITE" id="PS00737">
    <property type="entry name" value="THIOLASE_2"/>
    <property type="match status" value="1"/>
</dbReference>
<feature type="active site" description="Acyl-thioester intermediate" evidence="5">
    <location>
        <position position="90"/>
    </location>
</feature>
<sequence length="394" mass="41274">MTVDNVVIVGAARTPIGNFCGSLSSMRANELGSVVIKESLKRAKVSPEDVSEVIMGQTLQAGEGQCPARQASLNAGIPIKAPAYSINMLCGSGLKSVVLGYHNILAGDSKIVVCGGQESMSRSPHCIHLRDPLKMGNATMVDTLLNDGLTDAFNCGHMGVTVENIAKQCKISREEQDIFAVESQRRTELAQKSGFFKEEIVPVEVKQRNKVFTLEADEFPKHGTTLEVLSTLKPCFVKECGTVTAGNASGANDGAAAVVLTSEKEAAARGLKPLARIVGTSQTGIEPSVMGLGPITAVEQLLKKVGWTKEEVDLYELNEAFAAQSIAVLQGLGIGPEKVNINGGAISLGHPIGASGTRVLVTLIYALKRTGGRKGVASLCVGGGMGVAMAIEML</sequence>
<gene>
    <name evidence="10" type="primary">ACAT2_0</name>
    <name evidence="9" type="synonym">ACAT2_1</name>
    <name evidence="10" type="ORF">g.78393</name>
    <name evidence="9" type="ORF">g.78394</name>
</gene>
<dbReference type="PIRSF" id="PIRSF000429">
    <property type="entry name" value="Ac-CoA_Ac_transf"/>
    <property type="match status" value="1"/>
</dbReference>
<organism evidence="10">
    <name type="scientific">Lygus hesperus</name>
    <name type="common">Western plant bug</name>
    <dbReference type="NCBI Taxonomy" id="30085"/>
    <lineage>
        <taxon>Eukaryota</taxon>
        <taxon>Metazoa</taxon>
        <taxon>Ecdysozoa</taxon>
        <taxon>Arthropoda</taxon>
        <taxon>Hexapoda</taxon>
        <taxon>Insecta</taxon>
        <taxon>Pterygota</taxon>
        <taxon>Neoptera</taxon>
        <taxon>Paraneoptera</taxon>
        <taxon>Hemiptera</taxon>
        <taxon>Heteroptera</taxon>
        <taxon>Panheteroptera</taxon>
        <taxon>Cimicomorpha</taxon>
        <taxon>Miridae</taxon>
        <taxon>Mirini</taxon>
        <taxon>Lygus</taxon>
    </lineage>
</organism>
<evidence type="ECO:0000256" key="3">
    <source>
        <dbReference type="ARBA" id="ARBA00022679"/>
    </source>
</evidence>
<feature type="domain" description="Thiolase C-terminal" evidence="8">
    <location>
        <begin position="271"/>
        <end position="392"/>
    </location>
</feature>
<keyword evidence="4 6" id="KW-0012">Acyltransferase</keyword>
<dbReference type="FunFam" id="3.40.47.10:FF:000010">
    <property type="entry name" value="Acetyl-CoA acetyltransferase (Thiolase)"/>
    <property type="match status" value="1"/>
</dbReference>
<comment type="pathway">
    <text evidence="1">Lipid metabolism.</text>
</comment>
<dbReference type="InterPro" id="IPR020610">
    <property type="entry name" value="Thiolase_AS"/>
</dbReference>
<evidence type="ECO:0000256" key="1">
    <source>
        <dbReference type="ARBA" id="ARBA00005189"/>
    </source>
</evidence>
<comment type="similarity">
    <text evidence="2 6">Belongs to the thiolase-like superfamily. Thiolase family.</text>
</comment>
<dbReference type="Pfam" id="PF00108">
    <property type="entry name" value="Thiolase_N"/>
    <property type="match status" value="1"/>
</dbReference>
<dbReference type="Gene3D" id="3.40.47.10">
    <property type="match status" value="2"/>
</dbReference>
<evidence type="ECO:0000256" key="6">
    <source>
        <dbReference type="RuleBase" id="RU003557"/>
    </source>
</evidence>
<protein>
    <submittedName>
        <fullName evidence="10">Acetyl-CoA acetyltransferase, cytosolic</fullName>
    </submittedName>
</protein>
<dbReference type="SUPFAM" id="SSF53901">
    <property type="entry name" value="Thiolase-like"/>
    <property type="match status" value="2"/>
</dbReference>
<evidence type="ECO:0000259" key="8">
    <source>
        <dbReference type="Pfam" id="PF02803"/>
    </source>
</evidence>
<feature type="active site" description="Proton acceptor" evidence="5">
    <location>
        <position position="350"/>
    </location>
</feature>
<dbReference type="PANTHER" id="PTHR18919:SF107">
    <property type="entry name" value="ACETYL-COA ACETYLTRANSFERASE, CYTOSOLIC"/>
    <property type="match status" value="1"/>
</dbReference>
<dbReference type="CDD" id="cd00751">
    <property type="entry name" value="thiolase"/>
    <property type="match status" value="1"/>
</dbReference>
<dbReference type="EMBL" id="GDHC01001553">
    <property type="protein sequence ID" value="JAQ17076.1"/>
    <property type="molecule type" value="Transcribed_RNA"/>
</dbReference>
<evidence type="ECO:0000259" key="7">
    <source>
        <dbReference type="Pfam" id="PF00108"/>
    </source>
</evidence>
<dbReference type="PROSITE" id="PS00098">
    <property type="entry name" value="THIOLASE_1"/>
    <property type="match status" value="1"/>
</dbReference>
<dbReference type="InterPro" id="IPR016039">
    <property type="entry name" value="Thiolase-like"/>
</dbReference>
<feature type="domain" description="Thiolase N-terminal" evidence="7">
    <location>
        <begin position="6"/>
        <end position="263"/>
    </location>
</feature>
<evidence type="ECO:0000313" key="9">
    <source>
        <dbReference type="EMBL" id="JAQ16375.1"/>
    </source>
</evidence>
<dbReference type="AlphaFoldDB" id="A0A146MEA7"/>
<keyword evidence="3 6" id="KW-0808">Transferase</keyword>
<dbReference type="InterPro" id="IPR020615">
    <property type="entry name" value="Thiolase_acyl_enz_int_AS"/>
</dbReference>
<evidence type="ECO:0000256" key="4">
    <source>
        <dbReference type="ARBA" id="ARBA00023315"/>
    </source>
</evidence>
<evidence type="ECO:0000256" key="5">
    <source>
        <dbReference type="PIRSR" id="PIRSR000429-1"/>
    </source>
</evidence>
<dbReference type="PROSITE" id="PS00099">
    <property type="entry name" value="THIOLASE_3"/>
    <property type="match status" value="1"/>
</dbReference>
<dbReference type="EMBL" id="GDHC01002254">
    <property type="protein sequence ID" value="JAQ16375.1"/>
    <property type="molecule type" value="Transcribed_RNA"/>
</dbReference>
<reference evidence="10" key="1">
    <citation type="journal article" date="2016" name="Gigascience">
        <title>De novo construction of an expanded transcriptome assembly for the western tarnished plant bug, Lygus hesperus.</title>
        <authorList>
            <person name="Tassone E.E."/>
            <person name="Geib S.M."/>
            <person name="Hall B."/>
            <person name="Fabrick J.A."/>
            <person name="Brent C.S."/>
            <person name="Hull J.J."/>
        </authorList>
    </citation>
    <scope>NUCLEOTIDE SEQUENCE</scope>
</reference>
<name>A0A146MEA7_LYGHE</name>
<dbReference type="InterPro" id="IPR020613">
    <property type="entry name" value="Thiolase_CS"/>
</dbReference>
<dbReference type="Pfam" id="PF02803">
    <property type="entry name" value="Thiolase_C"/>
    <property type="match status" value="1"/>
</dbReference>
<dbReference type="InterPro" id="IPR020617">
    <property type="entry name" value="Thiolase_C"/>
</dbReference>
<dbReference type="GO" id="GO:0003988">
    <property type="term" value="F:acetyl-CoA C-acyltransferase activity"/>
    <property type="evidence" value="ECO:0007669"/>
    <property type="project" value="UniProtKB-ARBA"/>
</dbReference>
<accession>A0A146MEA7</accession>